<evidence type="ECO:0000256" key="11">
    <source>
        <dbReference type="ARBA" id="ARBA00022683"/>
    </source>
</evidence>
<evidence type="ECO:0000256" key="8">
    <source>
        <dbReference type="ARBA" id="ARBA00022553"/>
    </source>
</evidence>
<evidence type="ECO:0000259" key="18">
    <source>
        <dbReference type="PROSITE" id="PS51104"/>
    </source>
</evidence>
<keyword evidence="10 19" id="KW-0808">Transferase</keyword>
<sequence length="630" mass="66993">MLFSFNFWHNGLCQSTTFSRFGKRIQFSQQEKLLERRGIKMEQVPEKNKVSIKAKVQRLGSTLSSMVMPNIGALIAWGVLTALFIPDGYLPNKAFATMVGPMLTYLIPLLIGYTGGKVIAGDRGAVVGAIATMGVIVGTDIPMMLGAMIMGPLGGFTIKKFDQYFQHRIKAGFEMLVNNFSAGLIGFALALLGFSAIGPIVDALTAAMARGVEIILNAHLIPLTSIFIEPAKVLFLNNAINHGILTPLGTEQVLSAGKSILFLLEANPGPGLGVLLAFMFFGKGAAKSSAPGAIIIHFLGGIHEIYFPYVMMKPLLFLSVIAGGATGSLVFQTLDAGLRAPASPGSIIAILAMTPMGSYLPVILGVLAATAVSFAVSAVILKADAKEESDEFAQKVKETQAAKAASKGLTVTNGSASLSGIQQIIFACDAGMGSSAMGASILRKKVQEAGLVQTVTNRAINNLTDEGNTLIVTQAELQERAKQKAPNATFVAVENFLNSPRYDEIVAELSGTKEKNDAQPTASKATPASEIEGDLANVNEILLVHDDRVGSATMGMKVLEEILDKEKISMPIRKININELTQQTQALIVTKAELTEQARKKAPKATHLSVKSMVNPKKYETVVSLLKESA</sequence>
<gene>
    <name evidence="19" type="primary">mtlA</name>
    <name evidence="19" type="ORF">HMPREF9498_00760</name>
</gene>
<dbReference type="PROSITE" id="PS51099">
    <property type="entry name" value="PTS_EIIB_TYPE_2"/>
    <property type="match status" value="1"/>
</dbReference>
<dbReference type="Pfam" id="PF02302">
    <property type="entry name" value="PTS_IIB"/>
    <property type="match status" value="1"/>
</dbReference>
<dbReference type="PROSITE" id="PS51104">
    <property type="entry name" value="PTS_EIIC_TYPE_2"/>
    <property type="match status" value="1"/>
</dbReference>
<dbReference type="InterPro" id="IPR004718">
    <property type="entry name" value="PTS_IIC_mtl"/>
</dbReference>
<dbReference type="InterPro" id="IPR013014">
    <property type="entry name" value="PTS_EIIC_2"/>
</dbReference>
<evidence type="ECO:0000256" key="6">
    <source>
        <dbReference type="ARBA" id="ARBA00022448"/>
    </source>
</evidence>
<dbReference type="GO" id="GO:0005886">
    <property type="term" value="C:plasma membrane"/>
    <property type="evidence" value="ECO:0007669"/>
    <property type="project" value="UniProtKB-SubCell"/>
</dbReference>
<feature type="transmembrane region" description="Helical" evidence="16">
    <location>
        <begin position="260"/>
        <end position="281"/>
    </location>
</feature>
<dbReference type="PANTHER" id="PTHR30181">
    <property type="entry name" value="MANNITOL PERMEASE IIC COMPONENT"/>
    <property type="match status" value="1"/>
</dbReference>
<dbReference type="InterPro" id="IPR036095">
    <property type="entry name" value="PTS_EIIB-like_sf"/>
</dbReference>
<feature type="transmembrane region" description="Helical" evidence="16">
    <location>
        <begin position="125"/>
        <end position="158"/>
    </location>
</feature>
<dbReference type="CDD" id="cd05567">
    <property type="entry name" value="PTS_IIB_mannitol"/>
    <property type="match status" value="2"/>
</dbReference>
<dbReference type="GO" id="GO:0022872">
    <property type="term" value="F:protein-N(PI)-phosphohistidine-mannitol phosphotransferase system transmembrane transporter activity"/>
    <property type="evidence" value="ECO:0007669"/>
    <property type="project" value="InterPro"/>
</dbReference>
<dbReference type="NCBIfam" id="NF011663">
    <property type="entry name" value="PRK15083.1"/>
    <property type="match status" value="1"/>
</dbReference>
<dbReference type="GO" id="GO:0009401">
    <property type="term" value="P:phosphoenolpyruvate-dependent sugar phosphotransferase system"/>
    <property type="evidence" value="ECO:0007669"/>
    <property type="project" value="UniProtKB-KW"/>
</dbReference>
<dbReference type="InterPro" id="IPR003501">
    <property type="entry name" value="PTS_EIIB_2/3"/>
</dbReference>
<comment type="catalytic activity">
    <reaction evidence="1">
        <text>D-mannitol(out) + N(pros)-phospho-L-histidyl-[protein] = D-mannitol 1-phosphate(in) + L-histidyl-[protein]</text>
        <dbReference type="Rhea" id="RHEA:33363"/>
        <dbReference type="Rhea" id="RHEA-COMP:9745"/>
        <dbReference type="Rhea" id="RHEA-COMP:9746"/>
        <dbReference type="ChEBI" id="CHEBI:16899"/>
        <dbReference type="ChEBI" id="CHEBI:29979"/>
        <dbReference type="ChEBI" id="CHEBI:61381"/>
        <dbReference type="ChEBI" id="CHEBI:64837"/>
        <dbReference type="EC" id="2.7.1.197"/>
    </reaction>
</comment>
<dbReference type="Proteomes" id="UP000004846">
    <property type="component" value="Unassembled WGS sequence"/>
</dbReference>
<dbReference type="NCBIfam" id="TIGR00851">
    <property type="entry name" value="mtlA"/>
    <property type="match status" value="1"/>
</dbReference>
<evidence type="ECO:0000256" key="14">
    <source>
        <dbReference type="ARBA" id="ARBA00023136"/>
    </source>
</evidence>
<accession>A0A125W8X7</accession>
<evidence type="ECO:0000259" key="17">
    <source>
        <dbReference type="PROSITE" id="PS51099"/>
    </source>
</evidence>
<dbReference type="EMBL" id="AEBR01000021">
    <property type="protein sequence ID" value="EFM83658.1"/>
    <property type="molecule type" value="Genomic_DNA"/>
</dbReference>
<keyword evidence="14 16" id="KW-0472">Membrane</keyword>
<evidence type="ECO:0000256" key="15">
    <source>
        <dbReference type="ARBA" id="ARBA00033349"/>
    </source>
</evidence>
<dbReference type="PANTHER" id="PTHR30181:SF2">
    <property type="entry name" value="PTS SYSTEM MANNITOL-SPECIFIC EIICBA COMPONENT"/>
    <property type="match status" value="1"/>
</dbReference>
<evidence type="ECO:0000256" key="4">
    <source>
        <dbReference type="ARBA" id="ARBA00011909"/>
    </source>
</evidence>
<dbReference type="InterPro" id="IPR050893">
    <property type="entry name" value="Sugar_PTS"/>
</dbReference>
<dbReference type="EC" id="2.7.1.197" evidence="4"/>
<keyword evidence="12 16" id="KW-0812">Transmembrane</keyword>
<comment type="caution">
    <text evidence="19">The sequence shown here is derived from an EMBL/GenBank/DDBJ whole genome shotgun (WGS) entry which is preliminary data.</text>
</comment>
<evidence type="ECO:0000256" key="16">
    <source>
        <dbReference type="SAM" id="Phobius"/>
    </source>
</evidence>
<keyword evidence="11" id="KW-0598">Phosphotransferase system</keyword>
<dbReference type="SUPFAM" id="SSF52794">
    <property type="entry name" value="PTS system IIB component-like"/>
    <property type="match status" value="2"/>
</dbReference>
<dbReference type="Gene3D" id="3.40.50.2300">
    <property type="match status" value="2"/>
</dbReference>
<dbReference type="InterPro" id="IPR029503">
    <property type="entry name" value="PTS_EIIB_mannitol"/>
</dbReference>
<dbReference type="HOGENOM" id="CLU_028721_2_1_9"/>
<dbReference type="GO" id="GO:0090563">
    <property type="term" value="F:protein-phosphocysteine-sugar phosphotransferase activity"/>
    <property type="evidence" value="ECO:0007669"/>
    <property type="project" value="TreeGrafter"/>
</dbReference>
<proteinExistence type="predicted"/>
<dbReference type="AlphaFoldDB" id="A0A125W8X7"/>
<evidence type="ECO:0000256" key="3">
    <source>
        <dbReference type="ARBA" id="ARBA00004651"/>
    </source>
</evidence>
<evidence type="ECO:0000256" key="13">
    <source>
        <dbReference type="ARBA" id="ARBA00022989"/>
    </source>
</evidence>
<feature type="domain" description="PTS EIIC type-2" evidence="18">
    <location>
        <begin position="59"/>
        <end position="394"/>
    </location>
</feature>
<keyword evidence="6" id="KW-0813">Transport</keyword>
<comment type="function">
    <text evidence="2">The phosphoenolpyruvate-dependent sugar phosphotransferase system (sugar PTS), a major carbohydrate active transport system, catalyzes the phosphorylation of incoming sugar substrates concomitantly with their translocation across the cell membrane. The enzyme II CmtAB PTS system is involved in D-mannitol transport.</text>
</comment>
<feature type="transmembrane region" description="Helical" evidence="16">
    <location>
        <begin position="293"/>
        <end position="309"/>
    </location>
</feature>
<evidence type="ECO:0000256" key="9">
    <source>
        <dbReference type="ARBA" id="ARBA00022597"/>
    </source>
</evidence>
<evidence type="ECO:0000256" key="5">
    <source>
        <dbReference type="ARBA" id="ARBA00021825"/>
    </source>
</evidence>
<reference evidence="19 20" key="1">
    <citation type="submission" date="2010-07" db="EMBL/GenBank/DDBJ databases">
        <authorList>
            <person name="Sid Ahmed O."/>
        </authorList>
    </citation>
    <scope>NUCLEOTIDE SEQUENCE [LARGE SCALE GENOMIC DNA]</scope>
    <source>
        <strain evidence="19 20">TX4248</strain>
    </source>
</reference>
<comment type="subcellular location">
    <subcellularLocation>
        <location evidence="3">Cell membrane</location>
        <topology evidence="3">Multi-pass membrane protein</topology>
    </subcellularLocation>
</comment>
<dbReference type="InterPro" id="IPR003352">
    <property type="entry name" value="PTS_EIIC"/>
</dbReference>
<organism evidence="19 20">
    <name type="scientific">Enterococcus faecalis TX4248</name>
    <dbReference type="NCBI Taxonomy" id="749495"/>
    <lineage>
        <taxon>Bacteria</taxon>
        <taxon>Bacillati</taxon>
        <taxon>Bacillota</taxon>
        <taxon>Bacilli</taxon>
        <taxon>Lactobacillales</taxon>
        <taxon>Enterococcaceae</taxon>
        <taxon>Enterococcus</taxon>
    </lineage>
</organism>
<evidence type="ECO:0000256" key="1">
    <source>
        <dbReference type="ARBA" id="ARBA00001655"/>
    </source>
</evidence>
<feature type="transmembrane region" description="Helical" evidence="16">
    <location>
        <begin position="315"/>
        <end position="338"/>
    </location>
</feature>
<dbReference type="InterPro" id="IPR013011">
    <property type="entry name" value="PTS_EIIB_2"/>
</dbReference>
<evidence type="ECO:0000313" key="20">
    <source>
        <dbReference type="Proteomes" id="UP000004846"/>
    </source>
</evidence>
<dbReference type="Pfam" id="PF02378">
    <property type="entry name" value="PTS_EIIC"/>
    <property type="match status" value="1"/>
</dbReference>
<keyword evidence="9" id="KW-0762">Sugar transport</keyword>
<protein>
    <recommendedName>
        <fullName evidence="5">PTS system mannitol-specific EIICB component</fullName>
        <ecNumber evidence="4">2.7.1.197</ecNumber>
    </recommendedName>
    <alternativeName>
        <fullName evidence="15">EIICB-Mtl</fullName>
    </alternativeName>
</protein>
<feature type="transmembrane region" description="Helical" evidence="16">
    <location>
        <begin position="359"/>
        <end position="381"/>
    </location>
</feature>
<evidence type="ECO:0000313" key="19">
    <source>
        <dbReference type="EMBL" id="EFM83658.1"/>
    </source>
</evidence>
<keyword evidence="13 16" id="KW-1133">Transmembrane helix</keyword>
<feature type="transmembrane region" description="Helical" evidence="16">
    <location>
        <begin position="179"/>
        <end position="201"/>
    </location>
</feature>
<name>A0A125W8X7_ENTFL</name>
<keyword evidence="8" id="KW-0597">Phosphoprotein</keyword>
<feature type="transmembrane region" description="Helical" evidence="16">
    <location>
        <begin position="94"/>
        <end position="113"/>
    </location>
</feature>
<evidence type="ECO:0000256" key="12">
    <source>
        <dbReference type="ARBA" id="ARBA00022692"/>
    </source>
</evidence>
<feature type="domain" description="PTS EIIB type-2" evidence="17">
    <location>
        <begin position="422"/>
        <end position="517"/>
    </location>
</feature>
<feature type="transmembrane region" description="Helical" evidence="16">
    <location>
        <begin position="67"/>
        <end position="85"/>
    </location>
</feature>
<evidence type="ECO:0000256" key="10">
    <source>
        <dbReference type="ARBA" id="ARBA00022679"/>
    </source>
</evidence>
<evidence type="ECO:0000256" key="7">
    <source>
        <dbReference type="ARBA" id="ARBA00022475"/>
    </source>
</evidence>
<evidence type="ECO:0000256" key="2">
    <source>
        <dbReference type="ARBA" id="ARBA00002434"/>
    </source>
</evidence>
<keyword evidence="7" id="KW-1003">Cell membrane</keyword>